<gene>
    <name evidence="2" type="ORF">DFH01_05485</name>
</gene>
<dbReference type="GO" id="GO:0016787">
    <property type="term" value="F:hydrolase activity"/>
    <property type="evidence" value="ECO:0007669"/>
    <property type="project" value="UniProtKB-KW"/>
</dbReference>
<evidence type="ECO:0000313" key="2">
    <source>
        <dbReference type="EMBL" id="PWS38713.1"/>
    </source>
</evidence>
<dbReference type="RefSeq" id="WP_109869334.1">
    <property type="nucleotide sequence ID" value="NZ_QGNA01000001.1"/>
</dbReference>
<feature type="domain" description="Cell wall hydrolase SleB" evidence="1">
    <location>
        <begin position="33"/>
        <end position="143"/>
    </location>
</feature>
<keyword evidence="2" id="KW-0378">Hydrolase</keyword>
<sequence length="147" mass="15106">MSAVLAQAPRVAGPAEVLALTLWGEAAARPVRAIEAVASVVMTRVRLAATPGGPAHLGQGVVGVCRAPFQFACWHPGHPRHQAIAELPQGAELGACSRIAARALAGALPDPTAGATHYHEDSVLPRWALGVTPTATLGGLVFYRLIG</sequence>
<dbReference type="Pfam" id="PF07486">
    <property type="entry name" value="Hydrolase_2"/>
    <property type="match status" value="1"/>
</dbReference>
<accession>A0A317FJB3</accession>
<dbReference type="OrthoDB" id="9785345at2"/>
<proteinExistence type="predicted"/>
<dbReference type="InterPro" id="IPR042047">
    <property type="entry name" value="SleB_dom1"/>
</dbReference>
<dbReference type="EMBL" id="QGNA01000001">
    <property type="protein sequence ID" value="PWS38713.1"/>
    <property type="molecule type" value="Genomic_DNA"/>
</dbReference>
<reference evidence="3" key="1">
    <citation type="submission" date="2018-05" db="EMBL/GenBank/DDBJ databases">
        <authorList>
            <person name="Du Z."/>
            <person name="Wang X."/>
        </authorList>
    </citation>
    <scope>NUCLEOTIDE SEQUENCE [LARGE SCALE GENOMIC DNA]</scope>
    <source>
        <strain evidence="3">CQN31</strain>
    </source>
</reference>
<dbReference type="AlphaFoldDB" id="A0A317FJB3"/>
<comment type="caution">
    <text evidence="2">The sequence shown here is derived from an EMBL/GenBank/DDBJ whole genome shotgun (WGS) entry which is preliminary data.</text>
</comment>
<organism evidence="2 3">
    <name type="scientific">Falsiroseomonas bella</name>
    <dbReference type="NCBI Taxonomy" id="2184016"/>
    <lineage>
        <taxon>Bacteria</taxon>
        <taxon>Pseudomonadati</taxon>
        <taxon>Pseudomonadota</taxon>
        <taxon>Alphaproteobacteria</taxon>
        <taxon>Acetobacterales</taxon>
        <taxon>Roseomonadaceae</taxon>
        <taxon>Falsiroseomonas</taxon>
    </lineage>
</organism>
<dbReference type="Proteomes" id="UP000245765">
    <property type="component" value="Unassembled WGS sequence"/>
</dbReference>
<protein>
    <submittedName>
        <fullName evidence="2">Cell wall hydrolase</fullName>
    </submittedName>
</protein>
<evidence type="ECO:0000313" key="3">
    <source>
        <dbReference type="Proteomes" id="UP000245765"/>
    </source>
</evidence>
<dbReference type="Gene3D" id="1.10.10.2520">
    <property type="entry name" value="Cell wall hydrolase SleB, domain 1"/>
    <property type="match status" value="1"/>
</dbReference>
<keyword evidence="3" id="KW-1185">Reference proteome</keyword>
<evidence type="ECO:0000259" key="1">
    <source>
        <dbReference type="Pfam" id="PF07486"/>
    </source>
</evidence>
<name>A0A317FJB3_9PROT</name>
<dbReference type="InterPro" id="IPR011105">
    <property type="entry name" value="Cell_wall_hydrolase_SleB"/>
</dbReference>